<dbReference type="EMBL" id="MT142005">
    <property type="protein sequence ID" value="QJA73143.1"/>
    <property type="molecule type" value="Genomic_DNA"/>
</dbReference>
<organism evidence="1">
    <name type="scientific">viral metagenome</name>
    <dbReference type="NCBI Taxonomy" id="1070528"/>
    <lineage>
        <taxon>unclassified sequences</taxon>
        <taxon>metagenomes</taxon>
        <taxon>organismal metagenomes</taxon>
    </lineage>
</organism>
<gene>
    <name evidence="2" type="ORF">MM415A02457_0009</name>
    <name evidence="1" type="ORF">TM448A01920_0008</name>
</gene>
<accession>A0A6H1ZTJ8</accession>
<protein>
    <submittedName>
        <fullName evidence="1">Uncharacterized protein</fullName>
    </submittedName>
</protein>
<sequence length="149" mass="16458">MIQAEANDKKIRESVQLAKGGILHAAALLIKHQQNKWWAIGDLYPSFKDYIDSLGGHTYTYMTRLMNVVKAITAEDLTAEEVDEMGLANAITLLPLIRDHELTPEIKQAALTSSTRELRAMLGGEQKEKASSSLTCPGCGMDIRGAKWE</sequence>
<reference evidence="1" key="1">
    <citation type="submission" date="2020-03" db="EMBL/GenBank/DDBJ databases">
        <title>The deep terrestrial virosphere.</title>
        <authorList>
            <person name="Holmfeldt K."/>
            <person name="Nilsson E."/>
            <person name="Simone D."/>
            <person name="Lopez-Fernandez M."/>
            <person name="Wu X."/>
            <person name="de Brujin I."/>
            <person name="Lundin D."/>
            <person name="Andersson A."/>
            <person name="Bertilsson S."/>
            <person name="Dopson M."/>
        </authorList>
    </citation>
    <scope>NUCLEOTIDE SEQUENCE</scope>
    <source>
        <strain evidence="2">MM415A02457</strain>
        <strain evidence="1">TM448A01920</strain>
    </source>
</reference>
<evidence type="ECO:0000313" key="2">
    <source>
        <dbReference type="EMBL" id="QJA73143.1"/>
    </source>
</evidence>
<evidence type="ECO:0000313" key="1">
    <source>
        <dbReference type="EMBL" id="QJA50904.1"/>
    </source>
</evidence>
<name>A0A6H1ZTJ8_9ZZZZ</name>
<proteinExistence type="predicted"/>
<dbReference type="AlphaFoldDB" id="A0A6H1ZTJ8"/>
<dbReference type="EMBL" id="MT144224">
    <property type="protein sequence ID" value="QJA50904.1"/>
    <property type="molecule type" value="Genomic_DNA"/>
</dbReference>